<evidence type="ECO:0000256" key="4">
    <source>
        <dbReference type="ARBA" id="ARBA00022833"/>
    </source>
</evidence>
<dbReference type="RefSeq" id="WP_092669922.1">
    <property type="nucleotide sequence ID" value="NZ_FOXS01000001.1"/>
</dbReference>
<evidence type="ECO:0000256" key="6">
    <source>
        <dbReference type="ARBA" id="ARBA00023204"/>
    </source>
</evidence>
<keyword evidence="2 7" id="KW-0227">DNA damage</keyword>
<keyword evidence="1 7" id="KW-0479">Metal-binding</keyword>
<dbReference type="AlphaFoldDB" id="A0A1I5V628"/>
<evidence type="ECO:0000256" key="5">
    <source>
        <dbReference type="ARBA" id="ARBA00023172"/>
    </source>
</evidence>
<dbReference type="InterPro" id="IPR000093">
    <property type="entry name" value="DNA_Rcmb_RecR"/>
</dbReference>
<dbReference type="Gene3D" id="3.40.1360.10">
    <property type="match status" value="1"/>
</dbReference>
<comment type="function">
    <text evidence="7">May play a role in DNA repair. It seems to be involved in an RecBC-independent recombinational process of DNA repair. It may act with RecF and RecO.</text>
</comment>
<dbReference type="EMBL" id="FOXS01000001">
    <property type="protein sequence ID" value="SFQ02396.1"/>
    <property type="molecule type" value="Genomic_DNA"/>
</dbReference>
<dbReference type="InterPro" id="IPR034137">
    <property type="entry name" value="TOPRIM_RecR"/>
</dbReference>
<dbReference type="GO" id="GO:0008270">
    <property type="term" value="F:zinc ion binding"/>
    <property type="evidence" value="ECO:0007669"/>
    <property type="project" value="UniProtKB-KW"/>
</dbReference>
<dbReference type="STRING" id="1227077.SAMN04515668_1192"/>
<evidence type="ECO:0000259" key="8">
    <source>
        <dbReference type="PROSITE" id="PS50880"/>
    </source>
</evidence>
<keyword evidence="6 7" id="KW-0234">DNA repair</keyword>
<keyword evidence="5 7" id="KW-0233">DNA recombination</keyword>
<proteinExistence type="inferred from homology"/>
<dbReference type="OrthoDB" id="9802672at2"/>
<dbReference type="PROSITE" id="PS01300">
    <property type="entry name" value="RECR"/>
    <property type="match status" value="1"/>
</dbReference>
<dbReference type="Pfam" id="PF13662">
    <property type="entry name" value="Toprim_4"/>
    <property type="match status" value="1"/>
</dbReference>
<dbReference type="InterPro" id="IPR023627">
    <property type="entry name" value="Rcmb_RecR"/>
</dbReference>
<dbReference type="Gene3D" id="6.10.250.240">
    <property type="match status" value="1"/>
</dbReference>
<dbReference type="PANTHER" id="PTHR30446">
    <property type="entry name" value="RECOMBINATION PROTEIN RECR"/>
    <property type="match status" value="1"/>
</dbReference>
<evidence type="ECO:0000256" key="1">
    <source>
        <dbReference type="ARBA" id="ARBA00022723"/>
    </source>
</evidence>
<evidence type="ECO:0000256" key="7">
    <source>
        <dbReference type="HAMAP-Rule" id="MF_00017"/>
    </source>
</evidence>
<accession>A0A1I5V628</accession>
<dbReference type="PROSITE" id="PS50880">
    <property type="entry name" value="TOPRIM"/>
    <property type="match status" value="1"/>
</dbReference>
<gene>
    <name evidence="7" type="primary">recR</name>
    <name evidence="9" type="ORF">SAMN04515668_1192</name>
</gene>
<organism evidence="9 10">
    <name type="scientific">Hymenobacter arizonensis</name>
    <name type="common">Siccationidurans arizonensis</name>
    <dbReference type="NCBI Taxonomy" id="1227077"/>
    <lineage>
        <taxon>Bacteria</taxon>
        <taxon>Pseudomonadati</taxon>
        <taxon>Bacteroidota</taxon>
        <taxon>Cytophagia</taxon>
        <taxon>Cytophagales</taxon>
        <taxon>Hymenobacteraceae</taxon>
        <taxon>Hymenobacter</taxon>
    </lineage>
</organism>
<dbReference type="GO" id="GO:0006310">
    <property type="term" value="P:DNA recombination"/>
    <property type="evidence" value="ECO:0007669"/>
    <property type="project" value="UniProtKB-UniRule"/>
</dbReference>
<dbReference type="SMART" id="SM00493">
    <property type="entry name" value="TOPRIM"/>
    <property type="match status" value="1"/>
</dbReference>
<evidence type="ECO:0000313" key="10">
    <source>
        <dbReference type="Proteomes" id="UP000199029"/>
    </source>
</evidence>
<protein>
    <recommendedName>
        <fullName evidence="7">Recombination protein RecR</fullName>
    </recommendedName>
</protein>
<comment type="similarity">
    <text evidence="7">Belongs to the RecR family.</text>
</comment>
<feature type="zinc finger region" description="C4-type" evidence="7">
    <location>
        <begin position="58"/>
        <end position="73"/>
    </location>
</feature>
<keyword evidence="3 7" id="KW-0863">Zinc-finger</keyword>
<dbReference type="HAMAP" id="MF_00017">
    <property type="entry name" value="RecR"/>
    <property type="match status" value="1"/>
</dbReference>
<dbReference type="GO" id="GO:0003677">
    <property type="term" value="F:DNA binding"/>
    <property type="evidence" value="ECO:0007669"/>
    <property type="project" value="UniProtKB-UniRule"/>
</dbReference>
<dbReference type="SUPFAM" id="SSF111304">
    <property type="entry name" value="Recombination protein RecR"/>
    <property type="match status" value="1"/>
</dbReference>
<feature type="domain" description="Toprim" evidence="8">
    <location>
        <begin position="81"/>
        <end position="179"/>
    </location>
</feature>
<dbReference type="InterPro" id="IPR015967">
    <property type="entry name" value="Rcmb_RecR_Znf"/>
</dbReference>
<dbReference type="Gene3D" id="1.10.8.420">
    <property type="entry name" value="RecR Domain 1"/>
    <property type="match status" value="1"/>
</dbReference>
<evidence type="ECO:0000313" key="9">
    <source>
        <dbReference type="EMBL" id="SFQ02396.1"/>
    </source>
</evidence>
<reference evidence="10" key="1">
    <citation type="submission" date="2016-10" db="EMBL/GenBank/DDBJ databases">
        <authorList>
            <person name="Varghese N."/>
            <person name="Submissions S."/>
        </authorList>
    </citation>
    <scope>NUCLEOTIDE SEQUENCE [LARGE SCALE GENOMIC DNA]</scope>
    <source>
        <strain evidence="10">OR362-8,ATCC BAA-1266,JCM 13504</strain>
    </source>
</reference>
<dbReference type="Pfam" id="PF02132">
    <property type="entry name" value="RecR_ZnF"/>
    <property type="match status" value="1"/>
</dbReference>
<dbReference type="Pfam" id="PF21176">
    <property type="entry name" value="RecR_HhH"/>
    <property type="match status" value="1"/>
</dbReference>
<dbReference type="GO" id="GO:0006281">
    <property type="term" value="P:DNA repair"/>
    <property type="evidence" value="ECO:0007669"/>
    <property type="project" value="UniProtKB-UniRule"/>
</dbReference>
<dbReference type="PANTHER" id="PTHR30446:SF0">
    <property type="entry name" value="RECOMBINATION PROTEIN RECR"/>
    <property type="match status" value="1"/>
</dbReference>
<keyword evidence="10" id="KW-1185">Reference proteome</keyword>
<keyword evidence="4 7" id="KW-0862">Zinc</keyword>
<dbReference type="Pfam" id="PF21175">
    <property type="entry name" value="RecR_C"/>
    <property type="match status" value="1"/>
</dbReference>
<name>A0A1I5V628_HYMAR</name>
<evidence type="ECO:0000256" key="3">
    <source>
        <dbReference type="ARBA" id="ARBA00022771"/>
    </source>
</evidence>
<dbReference type="CDD" id="cd01025">
    <property type="entry name" value="TOPRIM_recR"/>
    <property type="match status" value="1"/>
</dbReference>
<dbReference type="NCBIfam" id="TIGR00615">
    <property type="entry name" value="recR"/>
    <property type="match status" value="1"/>
</dbReference>
<sequence>MEFPSKLIENAVGELSRLPGIGRKTALRLALHLLKAEMDTTASLAEALAKMRFEITYCRTCHSISDAEECGICANKLRDHSLVCVVSDVRDVIAIENTGQYKGVYHVLGGVISPIEGVGPSDLHIDSLVERASIEDSEIREVILAISPTMEGDTTAFYLSRRLRDLPNVHISTIARGIPMGGELEYADEITLGRSIVERLRQAR</sequence>
<evidence type="ECO:0000256" key="2">
    <source>
        <dbReference type="ARBA" id="ARBA00022763"/>
    </source>
</evidence>
<dbReference type="Proteomes" id="UP000199029">
    <property type="component" value="Unassembled WGS sequence"/>
</dbReference>
<dbReference type="InterPro" id="IPR006171">
    <property type="entry name" value="TOPRIM_dom"/>
</dbReference>